<evidence type="ECO:0000256" key="1">
    <source>
        <dbReference type="ARBA" id="ARBA00000971"/>
    </source>
</evidence>
<dbReference type="STRING" id="643867.Ftrac_2531"/>
<evidence type="ECO:0000313" key="10">
    <source>
        <dbReference type="Proteomes" id="UP000008720"/>
    </source>
</evidence>
<keyword evidence="3 5" id="KW-0697">Rotamase</keyword>
<dbReference type="PROSITE" id="PS50059">
    <property type="entry name" value="FKBP_PPIASE"/>
    <property type="match status" value="1"/>
</dbReference>
<dbReference type="eggNOG" id="COG0545">
    <property type="taxonomic scope" value="Bacteria"/>
</dbReference>
<dbReference type="EC" id="5.2.1.8" evidence="6"/>
<evidence type="ECO:0000256" key="4">
    <source>
        <dbReference type="ARBA" id="ARBA00023235"/>
    </source>
</evidence>
<organism evidence="9 10">
    <name type="scientific">Marivirga tractuosa (strain ATCC 23168 / DSM 4126 / NBRC 15989 / NCIMB 1408 / VKM B-1430 / H-43)</name>
    <name type="common">Microscilla tractuosa</name>
    <name type="synonym">Flexibacter tractuosus</name>
    <dbReference type="NCBI Taxonomy" id="643867"/>
    <lineage>
        <taxon>Bacteria</taxon>
        <taxon>Pseudomonadati</taxon>
        <taxon>Bacteroidota</taxon>
        <taxon>Cytophagia</taxon>
        <taxon>Cytophagales</taxon>
        <taxon>Marivirgaceae</taxon>
        <taxon>Marivirga</taxon>
    </lineage>
</organism>
<accession>E4TNU5</accession>
<keyword evidence="10" id="KW-1185">Reference proteome</keyword>
<dbReference type="Proteomes" id="UP000008720">
    <property type="component" value="Chromosome"/>
</dbReference>
<gene>
    <name evidence="9" type="ordered locus">Ftrac_2531</name>
</gene>
<keyword evidence="7" id="KW-0732">Signal</keyword>
<comment type="similarity">
    <text evidence="2 6">Belongs to the FKBP-type PPIase family.</text>
</comment>
<dbReference type="GO" id="GO:0003755">
    <property type="term" value="F:peptidyl-prolyl cis-trans isomerase activity"/>
    <property type="evidence" value="ECO:0007669"/>
    <property type="project" value="UniProtKB-UniRule"/>
</dbReference>
<dbReference type="PANTHER" id="PTHR43811">
    <property type="entry name" value="FKBP-TYPE PEPTIDYL-PROLYL CIS-TRANS ISOMERASE FKPA"/>
    <property type="match status" value="1"/>
</dbReference>
<dbReference type="SUPFAM" id="SSF54534">
    <property type="entry name" value="FKBP-like"/>
    <property type="match status" value="1"/>
</dbReference>
<evidence type="ECO:0000259" key="8">
    <source>
        <dbReference type="PROSITE" id="PS50059"/>
    </source>
</evidence>
<evidence type="ECO:0000256" key="3">
    <source>
        <dbReference type="ARBA" id="ARBA00023110"/>
    </source>
</evidence>
<comment type="catalytic activity">
    <reaction evidence="1 5 6">
        <text>[protein]-peptidylproline (omega=180) = [protein]-peptidylproline (omega=0)</text>
        <dbReference type="Rhea" id="RHEA:16237"/>
        <dbReference type="Rhea" id="RHEA-COMP:10747"/>
        <dbReference type="Rhea" id="RHEA-COMP:10748"/>
        <dbReference type="ChEBI" id="CHEBI:83833"/>
        <dbReference type="ChEBI" id="CHEBI:83834"/>
        <dbReference type="EC" id="5.2.1.8"/>
    </reaction>
</comment>
<evidence type="ECO:0000256" key="7">
    <source>
        <dbReference type="SAM" id="SignalP"/>
    </source>
</evidence>
<name>E4TNU5_MARTH</name>
<proteinExistence type="inferred from homology"/>
<feature type="chain" id="PRO_5003189966" description="Peptidyl-prolyl cis-trans isomerase" evidence="7">
    <location>
        <begin position="21"/>
        <end position="311"/>
    </location>
</feature>
<evidence type="ECO:0000256" key="6">
    <source>
        <dbReference type="RuleBase" id="RU003915"/>
    </source>
</evidence>
<sequence>MKNYSKLSLALFLSLTLVWACNNEKKLETPEGVEYVLIESKDGESLEEGGFAIFSLRLEDSKDSVLLNSEEVGELPIAVQDSVLSTRGPLFSILKTLKIGDSIKTKLTASEVFTQGFKQPVGPNIEKTDRLTVYAKAIQKFDTAGFMEWQKQMQQEAMKRMQKEAEKQKGIDDELIKDFLSENSIEAQKTESGLYYMVTKETSGEKAEAGDTVRVNYVGKLMDGTVFDTSYEDIARETGAYNEQREYAPLEFIVGKGRVIRGWDEGIMLLNEGSEATLYIPSGLGYGPRGSGAVIPPNSPLIFDVELVEVK</sequence>
<reference evidence="9 10" key="1">
    <citation type="journal article" date="2011" name="Stand. Genomic Sci.">
        <title>Complete genome sequence of Marivirga tractuosa type strain (H-43).</title>
        <authorList>
            <person name="Pagani I."/>
            <person name="Chertkov O."/>
            <person name="Lapidus A."/>
            <person name="Lucas S."/>
            <person name="Del Rio T.G."/>
            <person name="Tice H."/>
            <person name="Copeland A."/>
            <person name="Cheng J.F."/>
            <person name="Nolan M."/>
            <person name="Saunders E."/>
            <person name="Pitluck S."/>
            <person name="Held B."/>
            <person name="Goodwin L."/>
            <person name="Liolios K."/>
            <person name="Ovchinikova G."/>
            <person name="Ivanova N."/>
            <person name="Mavromatis K."/>
            <person name="Pati A."/>
            <person name="Chen A."/>
            <person name="Palaniappan K."/>
            <person name="Land M."/>
            <person name="Hauser L."/>
            <person name="Jeffries C.D."/>
            <person name="Detter J.C."/>
            <person name="Han C."/>
            <person name="Tapia R."/>
            <person name="Ngatchou-Djao O.D."/>
            <person name="Rohde M."/>
            <person name="Goker M."/>
            <person name="Spring S."/>
            <person name="Sikorski J."/>
            <person name="Woyke T."/>
            <person name="Bristow J."/>
            <person name="Eisen J.A."/>
            <person name="Markowitz V."/>
            <person name="Hugenholtz P."/>
            <person name="Klenk H.P."/>
            <person name="Kyrpides N.C."/>
        </authorList>
    </citation>
    <scope>NUCLEOTIDE SEQUENCE [LARGE SCALE GENOMIC DNA]</scope>
    <source>
        <strain evidence="10">ATCC 23168 / DSM 4126 / NBRC 15989 / NCIMB 1408 / VKM B-1430 / H-43</strain>
    </source>
</reference>
<feature type="domain" description="PPIase FKBP-type" evidence="8">
    <location>
        <begin position="210"/>
        <end position="311"/>
    </location>
</feature>
<dbReference type="EMBL" id="CP002349">
    <property type="protein sequence ID" value="ADR22509.1"/>
    <property type="molecule type" value="Genomic_DNA"/>
</dbReference>
<dbReference type="PANTHER" id="PTHR43811:SF19">
    <property type="entry name" value="39 KDA FK506-BINDING NUCLEAR PROTEIN"/>
    <property type="match status" value="1"/>
</dbReference>
<dbReference type="Gene3D" id="3.10.50.40">
    <property type="match status" value="1"/>
</dbReference>
<dbReference type="HOGENOM" id="CLU_047811_0_0_10"/>
<protein>
    <recommendedName>
        <fullName evidence="6">Peptidyl-prolyl cis-trans isomerase</fullName>
        <ecNumber evidence="6">5.2.1.8</ecNumber>
    </recommendedName>
</protein>
<feature type="signal peptide" evidence="7">
    <location>
        <begin position="1"/>
        <end position="20"/>
    </location>
</feature>
<dbReference type="InterPro" id="IPR046357">
    <property type="entry name" value="PPIase_dom_sf"/>
</dbReference>
<evidence type="ECO:0000313" key="9">
    <source>
        <dbReference type="EMBL" id="ADR22509.1"/>
    </source>
</evidence>
<dbReference type="Pfam" id="PF00254">
    <property type="entry name" value="FKBP_C"/>
    <property type="match status" value="1"/>
</dbReference>
<evidence type="ECO:0000256" key="2">
    <source>
        <dbReference type="ARBA" id="ARBA00006577"/>
    </source>
</evidence>
<evidence type="ECO:0000256" key="5">
    <source>
        <dbReference type="PROSITE-ProRule" id="PRU00277"/>
    </source>
</evidence>
<dbReference type="InterPro" id="IPR001179">
    <property type="entry name" value="PPIase_FKBP_dom"/>
</dbReference>
<dbReference type="OrthoDB" id="9814548at2"/>
<dbReference type="KEGG" id="mtt:Ftrac_2531"/>
<keyword evidence="4 5" id="KW-0413">Isomerase</keyword>
<dbReference type="RefSeq" id="WP_013454652.1">
    <property type="nucleotide sequence ID" value="NC_014759.1"/>
</dbReference>
<dbReference type="AlphaFoldDB" id="E4TNU5"/>